<name>A0A378NPC9_9FIRM</name>
<evidence type="ECO:0000313" key="3">
    <source>
        <dbReference type="Proteomes" id="UP000255234"/>
    </source>
</evidence>
<dbReference type="AlphaFoldDB" id="A0A378NPC9"/>
<dbReference type="InterPro" id="IPR006440">
    <property type="entry name" value="Doc"/>
</dbReference>
<reference evidence="2 3" key="1">
    <citation type="submission" date="2018-06" db="EMBL/GenBank/DDBJ databases">
        <authorList>
            <consortium name="Pathogen Informatics"/>
            <person name="Doyle S."/>
        </authorList>
    </citation>
    <scope>NUCLEOTIDE SEQUENCE [LARGE SCALE GENOMIC DNA]</scope>
    <source>
        <strain evidence="2 3">NCTC10571</strain>
    </source>
</reference>
<dbReference type="GO" id="GO:0016301">
    <property type="term" value="F:kinase activity"/>
    <property type="evidence" value="ECO:0007669"/>
    <property type="project" value="InterPro"/>
</dbReference>
<dbReference type="NCBIfam" id="TIGR01550">
    <property type="entry name" value="DOC_P1"/>
    <property type="match status" value="1"/>
</dbReference>
<gene>
    <name evidence="2" type="ORF">NCTC10571_00396</name>
</gene>
<dbReference type="Gene3D" id="1.20.120.1870">
    <property type="entry name" value="Fic/DOC protein, Fido domain"/>
    <property type="match status" value="1"/>
</dbReference>
<accession>A0A378NPC9</accession>
<proteinExistence type="predicted"/>
<protein>
    <submittedName>
        <fullName evidence="2">Death-on-curing family protein</fullName>
    </submittedName>
</protein>
<evidence type="ECO:0000313" key="2">
    <source>
        <dbReference type="EMBL" id="STY70273.1"/>
    </source>
</evidence>
<feature type="domain" description="Fido" evidence="1">
    <location>
        <begin position="10"/>
        <end position="128"/>
    </location>
</feature>
<dbReference type="InterPro" id="IPR003812">
    <property type="entry name" value="Fido"/>
</dbReference>
<dbReference type="EMBL" id="UGPP01000001">
    <property type="protein sequence ID" value="STY70273.1"/>
    <property type="molecule type" value="Genomic_DNA"/>
</dbReference>
<dbReference type="Proteomes" id="UP000255234">
    <property type="component" value="Unassembled WGS sequence"/>
</dbReference>
<organism evidence="2 3">
    <name type="scientific">Megamonas hypermegale</name>
    <dbReference type="NCBI Taxonomy" id="158847"/>
    <lineage>
        <taxon>Bacteria</taxon>
        <taxon>Bacillati</taxon>
        <taxon>Bacillota</taxon>
        <taxon>Negativicutes</taxon>
        <taxon>Selenomonadales</taxon>
        <taxon>Selenomonadaceae</taxon>
        <taxon>Megamonas</taxon>
    </lineage>
</organism>
<dbReference type="RefSeq" id="WP_091693973.1">
    <property type="nucleotide sequence ID" value="NZ_OZ007009.1"/>
</dbReference>
<dbReference type="PANTHER" id="PTHR39426">
    <property type="entry name" value="HOMOLOGY TO DEATH-ON-CURING PROTEIN OF PHAGE P1"/>
    <property type="match status" value="1"/>
</dbReference>
<dbReference type="SUPFAM" id="SSF140931">
    <property type="entry name" value="Fic-like"/>
    <property type="match status" value="1"/>
</dbReference>
<sequence length="133" mass="15498">MNTEKQIINILLDDILDFHQQLTDRYRMESGIHDMNLLQSAVNSPFQSFAGQDLYPTIFDKASRLCYGLTKNHPFNDGNKRTAIHSMLIYLYINDILLDYESIELENIIIDIASSKMSCEELTQWLQDHVKKI</sequence>
<dbReference type="PIRSF" id="PIRSF018297">
    <property type="entry name" value="Doc"/>
    <property type="match status" value="1"/>
</dbReference>
<dbReference type="Pfam" id="PF02661">
    <property type="entry name" value="Fic"/>
    <property type="match status" value="1"/>
</dbReference>
<dbReference type="InterPro" id="IPR036597">
    <property type="entry name" value="Fido-like_dom_sf"/>
</dbReference>
<dbReference type="PANTHER" id="PTHR39426:SF1">
    <property type="entry name" value="HOMOLOGY TO DEATH-ON-CURING PROTEIN OF PHAGE P1"/>
    <property type="match status" value="1"/>
</dbReference>
<dbReference type="PROSITE" id="PS51459">
    <property type="entry name" value="FIDO"/>
    <property type="match status" value="1"/>
</dbReference>
<dbReference type="InterPro" id="IPR053737">
    <property type="entry name" value="Type_II_TA_Toxin"/>
</dbReference>
<evidence type="ECO:0000259" key="1">
    <source>
        <dbReference type="PROSITE" id="PS51459"/>
    </source>
</evidence>